<evidence type="ECO:0000313" key="7">
    <source>
        <dbReference type="Proteomes" id="UP000179099"/>
    </source>
</evidence>
<comment type="cofactor">
    <cofactor evidence="2">
        <name>thiamine diphosphate</name>
        <dbReference type="ChEBI" id="CHEBI:58937"/>
    </cofactor>
</comment>
<dbReference type="InterPro" id="IPR029061">
    <property type="entry name" value="THDP-binding"/>
</dbReference>
<accession>A0A1G2F8Z1</accession>
<evidence type="ECO:0000256" key="2">
    <source>
        <dbReference type="ARBA" id="ARBA00001964"/>
    </source>
</evidence>
<evidence type="ECO:0000259" key="5">
    <source>
        <dbReference type="SMART" id="SM00861"/>
    </source>
</evidence>
<dbReference type="InterPro" id="IPR033247">
    <property type="entry name" value="Transketolase_fam"/>
</dbReference>
<comment type="caution">
    <text evidence="6">The sequence shown here is derived from an EMBL/GenBank/DDBJ whole genome shotgun (WGS) entry which is preliminary data.</text>
</comment>
<dbReference type="SUPFAM" id="SSF52518">
    <property type="entry name" value="Thiamin diphosphate-binding fold (THDP-binding)"/>
    <property type="match status" value="2"/>
</dbReference>
<gene>
    <name evidence="6" type="ORF">A2Y98_03330</name>
</gene>
<evidence type="ECO:0000313" key="6">
    <source>
        <dbReference type="EMBL" id="OGZ34078.1"/>
    </source>
</evidence>
<dbReference type="SUPFAM" id="SSF52922">
    <property type="entry name" value="TK C-terminal domain-like"/>
    <property type="match status" value="1"/>
</dbReference>
<dbReference type="InterPro" id="IPR005474">
    <property type="entry name" value="Transketolase_N"/>
</dbReference>
<dbReference type="GO" id="GO:0006098">
    <property type="term" value="P:pentose-phosphate shunt"/>
    <property type="evidence" value="ECO:0007669"/>
    <property type="project" value="TreeGrafter"/>
</dbReference>
<evidence type="ECO:0000256" key="4">
    <source>
        <dbReference type="ARBA" id="ARBA00049473"/>
    </source>
</evidence>
<dbReference type="GO" id="GO:0005829">
    <property type="term" value="C:cytosol"/>
    <property type="evidence" value="ECO:0007669"/>
    <property type="project" value="TreeGrafter"/>
</dbReference>
<dbReference type="PANTHER" id="PTHR43522">
    <property type="entry name" value="TRANSKETOLASE"/>
    <property type="match status" value="1"/>
</dbReference>
<protein>
    <recommendedName>
        <fullName evidence="5">Transketolase-like pyrimidine-binding domain-containing protein</fullName>
    </recommendedName>
</protein>
<sequence>MYNILNSQELDSLKQKEPQRFQYVPEGGFYLNLKNLELAPAEGLDMARMQNLARILRGLAFSAIQGVKSGHPGGSSSKVEQILTLVLSGVLAFDPMQERHAGRDRMVWSAGHCTPLFHAILALIYESLRRQGTEIDKEKLGAVMPGCLARFRHCNGPSGHVESHYALADVSTGSSGHGFSAALGLATLQKSCGLPCKVFVMAGDAETEEGISYEARNTINTLGMDNLIVSLDFNNFGIDGPITEVIGSPYISHWWGMGWNVVEVDGHNFTELFYAYQKAAQGFGNARPTVVICHTIKGKHYGKYENTPASHGAPAPQPEYIEIMKKLGFEIPGVEGDIQKDIDVVTSQITPEDVSYMIQRLELAKKKIKSEDELKKTMEKALAGRPIADYKSIKRPETLPPELVFKEGEKTPTRNATEAFFRWLMGKNAFFYIGSGDLAKSILTSKAEDVYGIISKINPLGRGIRFGIAEQNMAMMSTSLTLDILPGGFRPMSVFASYGVFTSIMSNSVRMALINNYFDPAAKGFFIMLAAHDGPETAEDGPTHHGMFWMSLFNAYPGIKVYKPMDANDTIEMLFYALERGEPVAFSVMRPPTPVLVRGPSTGSGQAYSVPPAREAINGAYVYKPFSNNGKPKKILAVCGGQVMANILEILPELEDNLDIKIIAVTSPELFEELRARDRQKANSILSDEERQYVVALHNGWPGFLHPFVLPGDYEKRVIGISEYLKSGPAAEVYQLAGFDAKSLKEKILKTI</sequence>
<evidence type="ECO:0000256" key="3">
    <source>
        <dbReference type="ARBA" id="ARBA00007131"/>
    </source>
</evidence>
<dbReference type="SMART" id="SM00861">
    <property type="entry name" value="Transket_pyr"/>
    <property type="match status" value="1"/>
</dbReference>
<dbReference type="Gene3D" id="3.40.50.920">
    <property type="match status" value="1"/>
</dbReference>
<dbReference type="Pfam" id="PF00456">
    <property type="entry name" value="Transketolase_N"/>
    <property type="match status" value="1"/>
</dbReference>
<dbReference type="EMBL" id="MHMW01000019">
    <property type="protein sequence ID" value="OGZ34078.1"/>
    <property type="molecule type" value="Genomic_DNA"/>
</dbReference>
<dbReference type="InterPro" id="IPR005475">
    <property type="entry name" value="Transketolase-like_Pyr-bd"/>
</dbReference>
<dbReference type="Gene3D" id="3.40.50.970">
    <property type="match status" value="2"/>
</dbReference>
<dbReference type="GO" id="GO:0004802">
    <property type="term" value="F:transketolase activity"/>
    <property type="evidence" value="ECO:0007669"/>
    <property type="project" value="UniProtKB-EC"/>
</dbReference>
<organism evidence="6 7">
    <name type="scientific">Candidatus Portnoybacteria bacterium RBG_19FT_COMBO_36_7</name>
    <dbReference type="NCBI Taxonomy" id="1801992"/>
    <lineage>
        <taxon>Bacteria</taxon>
        <taxon>Candidatus Portnoyibacteriota</taxon>
    </lineage>
</organism>
<dbReference type="Pfam" id="PF02779">
    <property type="entry name" value="Transket_pyr"/>
    <property type="match status" value="1"/>
</dbReference>
<comment type="cofactor">
    <cofactor evidence="1">
        <name>Mg(2+)</name>
        <dbReference type="ChEBI" id="CHEBI:18420"/>
    </cofactor>
</comment>
<comment type="similarity">
    <text evidence="3">Belongs to the transketolase family.</text>
</comment>
<dbReference type="PANTHER" id="PTHR43522:SF2">
    <property type="entry name" value="TRANSKETOLASE 1-RELATED"/>
    <property type="match status" value="1"/>
</dbReference>
<evidence type="ECO:0000256" key="1">
    <source>
        <dbReference type="ARBA" id="ARBA00001946"/>
    </source>
</evidence>
<dbReference type="CDD" id="cd07033">
    <property type="entry name" value="TPP_PYR_DXS_TK_like"/>
    <property type="match status" value="1"/>
</dbReference>
<comment type="catalytic activity">
    <reaction evidence="4">
        <text>D-sedoheptulose 7-phosphate + D-glyceraldehyde 3-phosphate = aldehydo-D-ribose 5-phosphate + D-xylulose 5-phosphate</text>
        <dbReference type="Rhea" id="RHEA:10508"/>
        <dbReference type="ChEBI" id="CHEBI:57483"/>
        <dbReference type="ChEBI" id="CHEBI:57737"/>
        <dbReference type="ChEBI" id="CHEBI:58273"/>
        <dbReference type="ChEBI" id="CHEBI:59776"/>
        <dbReference type="EC" id="2.2.1.1"/>
    </reaction>
</comment>
<reference evidence="6 7" key="1">
    <citation type="journal article" date="2016" name="Nat. Commun.">
        <title>Thousands of microbial genomes shed light on interconnected biogeochemical processes in an aquifer system.</title>
        <authorList>
            <person name="Anantharaman K."/>
            <person name="Brown C.T."/>
            <person name="Hug L.A."/>
            <person name="Sharon I."/>
            <person name="Castelle C.J."/>
            <person name="Probst A.J."/>
            <person name="Thomas B.C."/>
            <person name="Singh A."/>
            <person name="Wilkins M.J."/>
            <person name="Karaoz U."/>
            <person name="Brodie E.L."/>
            <person name="Williams K.H."/>
            <person name="Hubbard S.S."/>
            <person name="Banfield J.F."/>
        </authorList>
    </citation>
    <scope>NUCLEOTIDE SEQUENCE [LARGE SCALE GENOMIC DNA]</scope>
</reference>
<feature type="domain" description="Transketolase-like pyrimidine-binding" evidence="5">
    <location>
        <begin position="411"/>
        <end position="595"/>
    </location>
</feature>
<dbReference type="InterPro" id="IPR009014">
    <property type="entry name" value="Transketo_C/PFOR_II"/>
</dbReference>
<dbReference type="STRING" id="1801992.A2Y98_03330"/>
<name>A0A1G2F8Z1_9BACT</name>
<proteinExistence type="inferred from homology"/>
<dbReference type="AlphaFoldDB" id="A0A1G2F8Z1"/>
<dbReference type="Proteomes" id="UP000179099">
    <property type="component" value="Unassembled WGS sequence"/>
</dbReference>